<dbReference type="OrthoDB" id="784962at2759"/>
<comment type="caution">
    <text evidence="6">The sequence shown here is derived from an EMBL/GenBank/DDBJ whole genome shotgun (WGS) entry which is preliminary data.</text>
</comment>
<feature type="compositionally biased region" description="Polar residues" evidence="3">
    <location>
        <begin position="745"/>
        <end position="756"/>
    </location>
</feature>
<feature type="compositionally biased region" description="Acidic residues" evidence="3">
    <location>
        <begin position="566"/>
        <end position="581"/>
    </location>
</feature>
<feature type="compositionally biased region" description="Low complexity" evidence="3">
    <location>
        <begin position="116"/>
        <end position="132"/>
    </location>
</feature>
<dbReference type="Pfam" id="PF17035">
    <property type="entry name" value="BET"/>
    <property type="match status" value="1"/>
</dbReference>
<dbReference type="PANTHER" id="PTHR22880">
    <property type="entry name" value="FALZ-RELATED BROMODOMAIN-CONTAINING PROTEINS"/>
    <property type="match status" value="1"/>
</dbReference>
<dbReference type="InterPro" id="IPR027353">
    <property type="entry name" value="NET_dom"/>
</dbReference>
<sequence>MATPPPEATPVVKEEKPQLPPSPTGVSAPDVPPKSAQDAMDTKPDAAPAMLQPPPNPPALPTAADNPLPPASAQTEAPSTAEPTPAEEGKGSEIKDTPTQVSAASTPANPVVKETSPALQAPPGASSAPPEATNGPADAKEMTIDGAPAQVKTDLPHHLTTDIKISSPHGTDGTYQTNLTGADQTGDQEMKDAPDFPPSPSKAQRERELDPNEEPAAKRTKVDGEDFKAPELPTPATETSGPILAGGESGLTKMQHKFFVKSLSTLKRMHDSRFYREPVDPIKLNIPHYPNFIKQPMDLGTMEKKLKANEYLSPQAVVDDLYLMVQNALTFNGPDHPVTTEGQKLKATFDKQLLSLPKPDEVEEKKKKKVAEKTSAARRPPRTSGGQPKAASPQSTTFALGPEGLPVIRRDSANTDGRPKRSIHPPKRDLPYSTKPKKKKFYWELRFCQEVLEELHKAKHRDWVFPFYVPVDPVALNIPTYHSVIKKPMDLSTVQSKLRTGQYENSKEFENDVRLIFKNCFRFNIPGDPTYLAGQKTEEIFNSKWAQKQEYVDTHDHANQEHSDSSDEDSDDEEEETEEDERLSMLQKQIAEMSRQVEAITSKKKKTPPSSKKAGKAKSGKKDSRKSGGAKKDKKSTGSKADKPRWVSYNEKQIISNGISSLPDKKMQEALKIIQNNVPALKGTQEAEIELDIDELPNDVLLMLLKFVKKNAPQVMEGEESPPPSNVAAPKPKKNKPMSKYEQEAQINMLKNNLSRFESGARSPDPVPSVEANESSDDDSDDSEESEEE</sequence>
<feature type="region of interest" description="Disordered" evidence="3">
    <location>
        <begin position="356"/>
        <end position="433"/>
    </location>
</feature>
<dbReference type="AlphaFoldDB" id="A0A9W9KE34"/>
<feature type="compositionally biased region" description="Basic and acidic residues" evidence="3">
    <location>
        <begin position="408"/>
        <end position="419"/>
    </location>
</feature>
<evidence type="ECO:0000256" key="2">
    <source>
        <dbReference type="PROSITE-ProRule" id="PRU00035"/>
    </source>
</evidence>
<feature type="compositionally biased region" description="Polar residues" evidence="3">
    <location>
        <begin position="72"/>
        <end position="82"/>
    </location>
</feature>
<dbReference type="Pfam" id="PF00439">
    <property type="entry name" value="Bromodomain"/>
    <property type="match status" value="2"/>
</dbReference>
<dbReference type="GO" id="GO:0006338">
    <property type="term" value="P:chromatin remodeling"/>
    <property type="evidence" value="ECO:0007669"/>
    <property type="project" value="TreeGrafter"/>
</dbReference>
<feature type="compositionally biased region" description="Polar residues" evidence="3">
    <location>
        <begin position="173"/>
        <end position="187"/>
    </location>
</feature>
<evidence type="ECO:0000256" key="3">
    <source>
        <dbReference type="SAM" id="MobiDB-lite"/>
    </source>
</evidence>
<evidence type="ECO:0000256" key="1">
    <source>
        <dbReference type="ARBA" id="ARBA00023117"/>
    </source>
</evidence>
<dbReference type="PROSITE" id="PS00633">
    <property type="entry name" value="BROMODOMAIN_1"/>
    <property type="match status" value="1"/>
</dbReference>
<dbReference type="PROSITE" id="PS50014">
    <property type="entry name" value="BROMODOMAIN_2"/>
    <property type="match status" value="2"/>
</dbReference>
<evidence type="ECO:0000259" key="4">
    <source>
        <dbReference type="PROSITE" id="PS50014"/>
    </source>
</evidence>
<dbReference type="GeneID" id="81393614"/>
<evidence type="ECO:0000313" key="7">
    <source>
        <dbReference type="Proteomes" id="UP001141434"/>
    </source>
</evidence>
<dbReference type="RefSeq" id="XP_056512473.1">
    <property type="nucleotide sequence ID" value="XM_056654446.1"/>
</dbReference>
<proteinExistence type="predicted"/>
<dbReference type="Gene3D" id="1.20.920.10">
    <property type="entry name" value="Bromodomain-like"/>
    <property type="match status" value="2"/>
</dbReference>
<feature type="compositionally biased region" description="Basic and acidic residues" evidence="3">
    <location>
        <begin position="87"/>
        <end position="96"/>
    </location>
</feature>
<feature type="compositionally biased region" description="Basic and acidic residues" evidence="3">
    <location>
        <begin position="556"/>
        <end position="565"/>
    </location>
</feature>
<protein>
    <recommendedName>
        <fullName evidence="8">Bromodomain-containing protein</fullName>
    </recommendedName>
</protein>
<dbReference type="PRINTS" id="PR00503">
    <property type="entry name" value="BROMODOMAIN"/>
</dbReference>
<dbReference type="InterPro" id="IPR036427">
    <property type="entry name" value="Bromodomain-like_sf"/>
</dbReference>
<dbReference type="Gene3D" id="1.20.1270.220">
    <property type="match status" value="1"/>
</dbReference>
<keyword evidence="7" id="KW-1185">Reference proteome</keyword>
<feature type="compositionally biased region" description="Polar residues" evidence="3">
    <location>
        <begin position="97"/>
        <end position="108"/>
    </location>
</feature>
<feature type="domain" description="NET" evidence="5">
    <location>
        <begin position="637"/>
        <end position="719"/>
    </location>
</feature>
<reference evidence="6" key="2">
    <citation type="journal article" date="2023" name="IMA Fungus">
        <title>Comparative genomic study of the Penicillium genus elucidates a diverse pangenome and 15 lateral gene transfer events.</title>
        <authorList>
            <person name="Petersen C."/>
            <person name="Sorensen T."/>
            <person name="Nielsen M.R."/>
            <person name="Sondergaard T.E."/>
            <person name="Sorensen J.L."/>
            <person name="Fitzpatrick D.A."/>
            <person name="Frisvad J.C."/>
            <person name="Nielsen K.L."/>
        </authorList>
    </citation>
    <scope>NUCLEOTIDE SEQUENCE</scope>
    <source>
        <strain evidence="6">IBT 34128</strain>
    </source>
</reference>
<feature type="domain" description="Bromo" evidence="4">
    <location>
        <begin position="459"/>
        <end position="531"/>
    </location>
</feature>
<feature type="compositionally biased region" description="Basic and acidic residues" evidence="3">
    <location>
        <begin position="203"/>
        <end position="229"/>
    </location>
</feature>
<feature type="region of interest" description="Disordered" evidence="3">
    <location>
        <begin position="715"/>
        <end position="789"/>
    </location>
</feature>
<dbReference type="PANTHER" id="PTHR22880:SF225">
    <property type="entry name" value="BROMODOMAIN-CONTAINING PROTEIN BET-1-RELATED"/>
    <property type="match status" value="1"/>
</dbReference>
<accession>A0A9W9KE34</accession>
<dbReference type="SUPFAM" id="SSF47370">
    <property type="entry name" value="Bromodomain"/>
    <property type="match status" value="2"/>
</dbReference>
<organism evidence="6 7">
    <name type="scientific">Penicillium alfredii</name>
    <dbReference type="NCBI Taxonomy" id="1506179"/>
    <lineage>
        <taxon>Eukaryota</taxon>
        <taxon>Fungi</taxon>
        <taxon>Dikarya</taxon>
        <taxon>Ascomycota</taxon>
        <taxon>Pezizomycotina</taxon>
        <taxon>Eurotiomycetes</taxon>
        <taxon>Eurotiomycetidae</taxon>
        <taxon>Eurotiales</taxon>
        <taxon>Aspergillaceae</taxon>
        <taxon>Penicillium</taxon>
    </lineage>
</organism>
<dbReference type="InterPro" id="IPR001487">
    <property type="entry name" value="Bromodomain"/>
</dbReference>
<dbReference type="PROSITE" id="PS51525">
    <property type="entry name" value="NET"/>
    <property type="match status" value="1"/>
</dbReference>
<feature type="domain" description="Bromo" evidence="4">
    <location>
        <begin position="267"/>
        <end position="339"/>
    </location>
</feature>
<dbReference type="CDD" id="cd05499">
    <property type="entry name" value="Bromo_BDF1_2_II"/>
    <property type="match status" value="1"/>
</dbReference>
<reference evidence="6" key="1">
    <citation type="submission" date="2022-11" db="EMBL/GenBank/DDBJ databases">
        <authorList>
            <person name="Petersen C."/>
        </authorList>
    </citation>
    <scope>NUCLEOTIDE SEQUENCE</scope>
    <source>
        <strain evidence="6">IBT 34128</strain>
    </source>
</reference>
<evidence type="ECO:0008006" key="8">
    <source>
        <dbReference type="Google" id="ProtNLM"/>
    </source>
</evidence>
<dbReference type="GO" id="GO:0005634">
    <property type="term" value="C:nucleus"/>
    <property type="evidence" value="ECO:0007669"/>
    <property type="project" value="TreeGrafter"/>
</dbReference>
<gene>
    <name evidence="6" type="ORF">NUU61_003864</name>
</gene>
<dbReference type="InterPro" id="IPR038336">
    <property type="entry name" value="NET_sf"/>
</dbReference>
<feature type="region of interest" description="Disordered" evidence="3">
    <location>
        <begin position="556"/>
        <end position="647"/>
    </location>
</feature>
<dbReference type="EMBL" id="JAPMSZ010000005">
    <property type="protein sequence ID" value="KAJ5101642.1"/>
    <property type="molecule type" value="Genomic_DNA"/>
</dbReference>
<dbReference type="SMART" id="SM00297">
    <property type="entry name" value="BROMO"/>
    <property type="match status" value="2"/>
</dbReference>
<feature type="compositionally biased region" description="Acidic residues" evidence="3">
    <location>
        <begin position="774"/>
        <end position="789"/>
    </location>
</feature>
<dbReference type="GO" id="GO:0006355">
    <property type="term" value="P:regulation of DNA-templated transcription"/>
    <property type="evidence" value="ECO:0007669"/>
    <property type="project" value="TreeGrafter"/>
</dbReference>
<dbReference type="InterPro" id="IPR018359">
    <property type="entry name" value="Bromodomain_CS"/>
</dbReference>
<dbReference type="Proteomes" id="UP001141434">
    <property type="component" value="Unassembled WGS sequence"/>
</dbReference>
<feature type="compositionally biased region" description="Pro residues" evidence="3">
    <location>
        <begin position="51"/>
        <end position="60"/>
    </location>
</feature>
<dbReference type="GO" id="GO:0000785">
    <property type="term" value="C:chromatin"/>
    <property type="evidence" value="ECO:0007669"/>
    <property type="project" value="TreeGrafter"/>
</dbReference>
<feature type="region of interest" description="Disordered" evidence="3">
    <location>
        <begin position="1"/>
        <end position="242"/>
    </location>
</feature>
<feature type="compositionally biased region" description="Basic residues" evidence="3">
    <location>
        <begin position="602"/>
        <end position="619"/>
    </location>
</feature>
<evidence type="ECO:0000313" key="6">
    <source>
        <dbReference type="EMBL" id="KAJ5101642.1"/>
    </source>
</evidence>
<dbReference type="InterPro" id="IPR050935">
    <property type="entry name" value="Bromo_chromatin_reader"/>
</dbReference>
<keyword evidence="1 2" id="KW-0103">Bromodomain</keyword>
<name>A0A9W9KE34_9EURO</name>
<evidence type="ECO:0000259" key="5">
    <source>
        <dbReference type="PROSITE" id="PS51525"/>
    </source>
</evidence>
<dbReference type="CDD" id="cd05500">
    <property type="entry name" value="Bromo_BDF1_2_I"/>
    <property type="match status" value="1"/>
</dbReference>